<dbReference type="EMBL" id="CP092365">
    <property type="protein sequence ID" value="ULN52312.1"/>
    <property type="molecule type" value="Genomic_DNA"/>
</dbReference>
<evidence type="ECO:0000256" key="1">
    <source>
        <dbReference type="ARBA" id="ARBA00023015"/>
    </source>
</evidence>
<dbReference type="Pfam" id="PF00440">
    <property type="entry name" value="TetR_N"/>
    <property type="match status" value="1"/>
</dbReference>
<sequence length="192" mass="20383">MGTRSDTRNRMLVSAIELLRERGAGAVTVDAVLAHSRAPRGSVYHHFPGGREQIMAEALQIAGDTIGAFIEQATTIDPHTALDRMAAFWSSSLRASDFRAGCPVVSVAVGAAPDDAPLQVTAAAMLERWHGVLRAALIEVAVPAERARRLAHLTVATLEGAVILCRARRSLEPLEDAVAELHELLATVVPAG</sequence>
<feature type="DNA-binding region" description="H-T-H motif" evidence="4">
    <location>
        <begin position="28"/>
        <end position="47"/>
    </location>
</feature>
<organism evidence="6 7">
    <name type="scientific">Mycolicibacillus parakoreensis</name>
    <dbReference type="NCBI Taxonomy" id="1069221"/>
    <lineage>
        <taxon>Bacteria</taxon>
        <taxon>Bacillati</taxon>
        <taxon>Actinomycetota</taxon>
        <taxon>Actinomycetes</taxon>
        <taxon>Mycobacteriales</taxon>
        <taxon>Mycobacteriaceae</taxon>
        <taxon>Mycolicibacillus</taxon>
    </lineage>
</organism>
<keyword evidence="7" id="KW-1185">Reference proteome</keyword>
<evidence type="ECO:0000256" key="3">
    <source>
        <dbReference type="ARBA" id="ARBA00023163"/>
    </source>
</evidence>
<dbReference type="SUPFAM" id="SSF48498">
    <property type="entry name" value="Tetracyclin repressor-like, C-terminal domain"/>
    <property type="match status" value="1"/>
</dbReference>
<dbReference type="PANTHER" id="PTHR47506:SF3">
    <property type="entry name" value="HTH-TYPE TRANSCRIPTIONAL REGULATOR LMRA"/>
    <property type="match status" value="1"/>
</dbReference>
<feature type="domain" description="HTH tetR-type" evidence="5">
    <location>
        <begin position="5"/>
        <end position="65"/>
    </location>
</feature>
<dbReference type="Proteomes" id="UP001055200">
    <property type="component" value="Chromosome"/>
</dbReference>
<evidence type="ECO:0000313" key="6">
    <source>
        <dbReference type="EMBL" id="ULN52312.1"/>
    </source>
</evidence>
<evidence type="ECO:0000259" key="5">
    <source>
        <dbReference type="PROSITE" id="PS50977"/>
    </source>
</evidence>
<dbReference type="InterPro" id="IPR054156">
    <property type="entry name" value="YxaF_TetR_C"/>
</dbReference>
<gene>
    <name evidence="6" type="ORF">MIU77_15915</name>
</gene>
<evidence type="ECO:0000256" key="4">
    <source>
        <dbReference type="PROSITE-ProRule" id="PRU00335"/>
    </source>
</evidence>
<dbReference type="PROSITE" id="PS50977">
    <property type="entry name" value="HTH_TETR_2"/>
    <property type="match status" value="1"/>
</dbReference>
<keyword evidence="1" id="KW-0805">Transcription regulation</keyword>
<reference evidence="6" key="1">
    <citation type="submission" date="2022-08" db="EMBL/GenBank/DDBJ databases">
        <title>Complete genome sequence of 14 non-tuberculosis mycobacteria type-strains.</title>
        <authorList>
            <person name="Igarashi Y."/>
            <person name="Osugi A."/>
            <person name="Mitarai S."/>
        </authorList>
    </citation>
    <scope>NUCLEOTIDE SEQUENCE</scope>
    <source>
        <strain evidence="6">DSM 45575</strain>
    </source>
</reference>
<proteinExistence type="predicted"/>
<keyword evidence="3" id="KW-0804">Transcription</keyword>
<dbReference type="RefSeq" id="WP_240170586.1">
    <property type="nucleotide sequence ID" value="NZ_CP092365.1"/>
</dbReference>
<dbReference type="PANTHER" id="PTHR47506">
    <property type="entry name" value="TRANSCRIPTIONAL REGULATORY PROTEIN"/>
    <property type="match status" value="1"/>
</dbReference>
<dbReference type="SUPFAM" id="SSF46689">
    <property type="entry name" value="Homeodomain-like"/>
    <property type="match status" value="1"/>
</dbReference>
<dbReference type="InterPro" id="IPR009057">
    <property type="entry name" value="Homeodomain-like_sf"/>
</dbReference>
<dbReference type="Pfam" id="PF21993">
    <property type="entry name" value="TetR_C_13_2"/>
    <property type="match status" value="1"/>
</dbReference>
<dbReference type="Gene3D" id="1.10.357.10">
    <property type="entry name" value="Tetracycline Repressor, domain 2"/>
    <property type="match status" value="1"/>
</dbReference>
<dbReference type="InterPro" id="IPR036271">
    <property type="entry name" value="Tet_transcr_reg_TetR-rel_C_sf"/>
</dbReference>
<name>A0ABY3TX66_9MYCO</name>
<protein>
    <submittedName>
        <fullName evidence="6">TetR/AcrR family transcriptional regulator</fullName>
    </submittedName>
</protein>
<accession>A0ABY3TX66</accession>
<evidence type="ECO:0000313" key="7">
    <source>
        <dbReference type="Proteomes" id="UP001055200"/>
    </source>
</evidence>
<dbReference type="InterPro" id="IPR001647">
    <property type="entry name" value="HTH_TetR"/>
</dbReference>
<keyword evidence="2 4" id="KW-0238">DNA-binding</keyword>
<evidence type="ECO:0000256" key="2">
    <source>
        <dbReference type="ARBA" id="ARBA00023125"/>
    </source>
</evidence>